<protein>
    <submittedName>
        <fullName evidence="6">Dpp4p</fullName>
        <ecNumber evidence="6">3.4.14.5</ecNumber>
    </submittedName>
</protein>
<dbReference type="EC" id="3.4.14.5" evidence="6"/>
<dbReference type="EMBL" id="JANBPY010000406">
    <property type="protein sequence ID" value="KAJ1967030.1"/>
    <property type="molecule type" value="Genomic_DNA"/>
</dbReference>
<evidence type="ECO:0000256" key="2">
    <source>
        <dbReference type="ARBA" id="ARBA00022438"/>
    </source>
</evidence>
<dbReference type="Pfam" id="PF00326">
    <property type="entry name" value="Peptidase_S9"/>
    <property type="match status" value="1"/>
</dbReference>
<keyword evidence="2" id="KW-0031">Aminopeptidase</keyword>
<organism evidence="6 7">
    <name type="scientific">Dispira parvispora</name>
    <dbReference type="NCBI Taxonomy" id="1520584"/>
    <lineage>
        <taxon>Eukaryota</taxon>
        <taxon>Fungi</taxon>
        <taxon>Fungi incertae sedis</taxon>
        <taxon>Zoopagomycota</taxon>
        <taxon>Kickxellomycotina</taxon>
        <taxon>Dimargaritomycetes</taxon>
        <taxon>Dimargaritales</taxon>
        <taxon>Dimargaritaceae</taxon>
        <taxon>Dispira</taxon>
    </lineage>
</organism>
<dbReference type="PANTHER" id="PTHR11731:SF200">
    <property type="entry name" value="DIPEPTIDYL PEPTIDASE 10, ISOFORM B"/>
    <property type="match status" value="1"/>
</dbReference>
<dbReference type="Proteomes" id="UP001150925">
    <property type="component" value="Unassembled WGS sequence"/>
</dbReference>
<evidence type="ECO:0000259" key="5">
    <source>
        <dbReference type="Pfam" id="PF00326"/>
    </source>
</evidence>
<keyword evidence="2" id="KW-0645">Protease</keyword>
<comment type="caution">
    <text evidence="6">The sequence shown here is derived from an EMBL/GenBank/DDBJ whole genome shotgun (WGS) entry which is preliminary data.</text>
</comment>
<name>A0A9W8AWT3_9FUNG</name>
<dbReference type="InterPro" id="IPR029058">
    <property type="entry name" value="AB_hydrolase_fold"/>
</dbReference>
<accession>A0A9W8AWT3</accession>
<keyword evidence="4" id="KW-0325">Glycoprotein</keyword>
<dbReference type="AlphaFoldDB" id="A0A9W8AWT3"/>
<proteinExistence type="predicted"/>
<dbReference type="GO" id="GO:0005774">
    <property type="term" value="C:vacuolar membrane"/>
    <property type="evidence" value="ECO:0007669"/>
    <property type="project" value="UniProtKB-SubCell"/>
</dbReference>
<dbReference type="Gene3D" id="3.40.50.1820">
    <property type="entry name" value="alpha/beta hydrolase"/>
    <property type="match status" value="1"/>
</dbReference>
<keyword evidence="7" id="KW-1185">Reference proteome</keyword>
<gene>
    <name evidence="6" type="primary">dpp4_1</name>
    <name evidence="6" type="ORF">IWQ62_002101</name>
</gene>
<dbReference type="InterPro" id="IPR001375">
    <property type="entry name" value="Peptidase_S9_cat"/>
</dbReference>
<evidence type="ECO:0000256" key="3">
    <source>
        <dbReference type="ARBA" id="ARBA00022825"/>
    </source>
</evidence>
<sequence>ISVNENLGHYEAIDQIAIAKHYQGLPYVDATRLAIWGWSYGGYLTSKVIEADSGVFKVGMAVAPVTHWNLYDSMYTERYMKTPKLNPKGYDVTGVNKMEGFKKAKFLLIHGTGDDNVHFQQSAALVNDFTMNSVTTYQVQFYVDSDHRNTNNNAYPQLHNRLKTFLFDNFRAV</sequence>
<dbReference type="GO" id="GO:0004177">
    <property type="term" value="F:aminopeptidase activity"/>
    <property type="evidence" value="ECO:0007669"/>
    <property type="project" value="UniProtKB-KW"/>
</dbReference>
<dbReference type="GO" id="GO:0006508">
    <property type="term" value="P:proteolysis"/>
    <property type="evidence" value="ECO:0007669"/>
    <property type="project" value="InterPro"/>
</dbReference>
<keyword evidence="6" id="KW-0378">Hydrolase</keyword>
<evidence type="ECO:0000313" key="6">
    <source>
        <dbReference type="EMBL" id="KAJ1967030.1"/>
    </source>
</evidence>
<feature type="domain" description="Peptidase S9 prolyl oligopeptidase catalytic" evidence="5">
    <location>
        <begin position="3"/>
        <end position="170"/>
    </location>
</feature>
<dbReference type="InterPro" id="IPR050278">
    <property type="entry name" value="Serine_Prot_S9B/DPPIV"/>
</dbReference>
<evidence type="ECO:0000313" key="7">
    <source>
        <dbReference type="Proteomes" id="UP001150925"/>
    </source>
</evidence>
<evidence type="ECO:0000256" key="1">
    <source>
        <dbReference type="ARBA" id="ARBA00004576"/>
    </source>
</evidence>
<dbReference type="GO" id="GO:0008236">
    <property type="term" value="F:serine-type peptidase activity"/>
    <property type="evidence" value="ECO:0007669"/>
    <property type="project" value="UniProtKB-KW"/>
</dbReference>
<comment type="subcellular location">
    <subcellularLocation>
        <location evidence="1">Vacuole membrane</location>
        <topology evidence="1">Single-pass type II membrane protein</topology>
    </subcellularLocation>
</comment>
<dbReference type="GO" id="GO:0008239">
    <property type="term" value="F:dipeptidyl-peptidase activity"/>
    <property type="evidence" value="ECO:0007669"/>
    <property type="project" value="UniProtKB-EC"/>
</dbReference>
<dbReference type="GO" id="GO:0005886">
    <property type="term" value="C:plasma membrane"/>
    <property type="evidence" value="ECO:0007669"/>
    <property type="project" value="TreeGrafter"/>
</dbReference>
<feature type="non-terminal residue" evidence="6">
    <location>
        <position position="1"/>
    </location>
</feature>
<evidence type="ECO:0000256" key="4">
    <source>
        <dbReference type="ARBA" id="ARBA00023180"/>
    </source>
</evidence>
<dbReference type="PANTHER" id="PTHR11731">
    <property type="entry name" value="PROTEASE FAMILY S9B,C DIPEPTIDYL-PEPTIDASE IV-RELATED"/>
    <property type="match status" value="1"/>
</dbReference>
<dbReference type="SUPFAM" id="SSF53474">
    <property type="entry name" value="alpha/beta-Hydrolases"/>
    <property type="match status" value="1"/>
</dbReference>
<dbReference type="OrthoDB" id="16520at2759"/>
<keyword evidence="3" id="KW-0720">Serine protease</keyword>
<reference evidence="6" key="1">
    <citation type="submission" date="2022-07" db="EMBL/GenBank/DDBJ databases">
        <title>Phylogenomic reconstructions and comparative analyses of Kickxellomycotina fungi.</title>
        <authorList>
            <person name="Reynolds N.K."/>
            <person name="Stajich J.E."/>
            <person name="Barry K."/>
            <person name="Grigoriev I.V."/>
            <person name="Crous P."/>
            <person name="Smith M.E."/>
        </authorList>
    </citation>
    <scope>NUCLEOTIDE SEQUENCE</scope>
    <source>
        <strain evidence="6">RSA 1196</strain>
    </source>
</reference>